<comment type="caution">
    <text evidence="2">The sequence shown here is derived from an EMBL/GenBank/DDBJ whole genome shotgun (WGS) entry which is preliminary data.</text>
</comment>
<sequence length="67" mass="7540">MRGVPVELQDESLGQGRRLEVQTKDIGQRESHMNGGENDEVGWSEGKQMTTEEADKEKLARNGQRRG</sequence>
<organism evidence="2 3">
    <name type="scientific">Gymnopilus dilepis</name>
    <dbReference type="NCBI Taxonomy" id="231916"/>
    <lineage>
        <taxon>Eukaryota</taxon>
        <taxon>Fungi</taxon>
        <taxon>Dikarya</taxon>
        <taxon>Basidiomycota</taxon>
        <taxon>Agaricomycotina</taxon>
        <taxon>Agaricomycetes</taxon>
        <taxon>Agaricomycetidae</taxon>
        <taxon>Agaricales</taxon>
        <taxon>Agaricineae</taxon>
        <taxon>Hymenogastraceae</taxon>
        <taxon>Gymnopilus</taxon>
    </lineage>
</organism>
<dbReference type="Proteomes" id="UP000284706">
    <property type="component" value="Unassembled WGS sequence"/>
</dbReference>
<keyword evidence="3" id="KW-1185">Reference proteome</keyword>
<name>A0A409YK92_9AGAR</name>
<gene>
    <name evidence="2" type="ORF">CVT26_007911</name>
</gene>
<reference evidence="2 3" key="1">
    <citation type="journal article" date="2018" name="Evol. Lett.">
        <title>Horizontal gene cluster transfer increased hallucinogenic mushroom diversity.</title>
        <authorList>
            <person name="Reynolds H.T."/>
            <person name="Vijayakumar V."/>
            <person name="Gluck-Thaler E."/>
            <person name="Korotkin H.B."/>
            <person name="Matheny P.B."/>
            <person name="Slot J.C."/>
        </authorList>
    </citation>
    <scope>NUCLEOTIDE SEQUENCE [LARGE SCALE GENOMIC DNA]</scope>
    <source>
        <strain evidence="2 3">SRW20</strain>
    </source>
</reference>
<evidence type="ECO:0000256" key="1">
    <source>
        <dbReference type="SAM" id="MobiDB-lite"/>
    </source>
</evidence>
<feature type="region of interest" description="Disordered" evidence="1">
    <location>
        <begin position="1"/>
        <end position="67"/>
    </location>
</feature>
<dbReference type="AlphaFoldDB" id="A0A409YK92"/>
<evidence type="ECO:0000313" key="2">
    <source>
        <dbReference type="EMBL" id="PPR03499.1"/>
    </source>
</evidence>
<evidence type="ECO:0000313" key="3">
    <source>
        <dbReference type="Proteomes" id="UP000284706"/>
    </source>
</evidence>
<accession>A0A409YK92</accession>
<feature type="compositionally biased region" description="Basic and acidic residues" evidence="1">
    <location>
        <begin position="17"/>
        <end position="32"/>
    </location>
</feature>
<dbReference type="EMBL" id="NHYE01000734">
    <property type="protein sequence ID" value="PPR03499.1"/>
    <property type="molecule type" value="Genomic_DNA"/>
</dbReference>
<proteinExistence type="predicted"/>
<protein>
    <submittedName>
        <fullName evidence="2">Uncharacterized protein</fullName>
    </submittedName>
</protein>
<dbReference type="InParanoid" id="A0A409YK92"/>